<dbReference type="RefSeq" id="WP_345199264.1">
    <property type="nucleotide sequence ID" value="NZ_BAABFL010000479.1"/>
</dbReference>
<comment type="similarity">
    <text evidence="2">Belongs to the CorA metal ion transporter (MIT) (TC 1.A.35) family.</text>
</comment>
<evidence type="ECO:0000256" key="6">
    <source>
        <dbReference type="ARBA" id="ARBA00022692"/>
    </source>
</evidence>
<protein>
    <submittedName>
        <fullName evidence="12">Zinc transporter ZntB</fullName>
    </submittedName>
</protein>
<dbReference type="Gene3D" id="3.30.460.20">
    <property type="entry name" value="CorA soluble domain-like"/>
    <property type="match status" value="1"/>
</dbReference>
<evidence type="ECO:0000256" key="9">
    <source>
        <dbReference type="ARBA" id="ARBA00023065"/>
    </source>
</evidence>
<keyword evidence="3" id="KW-0813">Transport</keyword>
<dbReference type="Proteomes" id="UP001500604">
    <property type="component" value="Unassembled WGS sequence"/>
</dbReference>
<keyword evidence="8 11" id="KW-1133">Transmembrane helix</keyword>
<evidence type="ECO:0000256" key="4">
    <source>
        <dbReference type="ARBA" id="ARBA00022475"/>
    </source>
</evidence>
<evidence type="ECO:0000256" key="3">
    <source>
        <dbReference type="ARBA" id="ARBA00022448"/>
    </source>
</evidence>
<dbReference type="CDD" id="cd12833">
    <property type="entry name" value="ZntB-like_1"/>
    <property type="match status" value="1"/>
</dbReference>
<dbReference type="InterPro" id="IPR045863">
    <property type="entry name" value="CorA_TM1_TM2"/>
</dbReference>
<accession>A0ABP8VB79</accession>
<dbReference type="EMBL" id="BAABFL010000479">
    <property type="protein sequence ID" value="GAA4652656.1"/>
    <property type="molecule type" value="Genomic_DNA"/>
</dbReference>
<gene>
    <name evidence="12" type="ORF">GCM10023116_49400</name>
</gene>
<keyword evidence="4" id="KW-1003">Cell membrane</keyword>
<evidence type="ECO:0000313" key="13">
    <source>
        <dbReference type="Proteomes" id="UP001500604"/>
    </source>
</evidence>
<evidence type="ECO:0000256" key="1">
    <source>
        <dbReference type="ARBA" id="ARBA00004651"/>
    </source>
</evidence>
<keyword evidence="9" id="KW-0406">Ion transport</keyword>
<sequence length="321" mass="36703">MSHCFLYGFILDRPSNDQPLTSDQIDHWHTDDGLLWVHLNYTTREAQDWINNSNLPDSAKSLLLTSHAHTGAHQTREGLLLSLYAINLKASPKEEDMTPVRGYFSPHRIVTVSNQTTAAISSLANHIQEGFGPENTGSFITTLCDRLANHKITLIDLLDDRVTDLEERVLTEHDPALRNDIAVIRRQAVYIRRYVAPQRDALIKLITIETPLLSRADRQKLHDIKDKLTHVINDLDAIRERANVTQEELMILQSDALNQRVYFLSLVTTIFLPLTFLTGLLGVNLAGIPGSQDERAFFIFCSMLVLLFVLQLMYFYRRKWL</sequence>
<keyword evidence="10 11" id="KW-0472">Membrane</keyword>
<dbReference type="PANTHER" id="PTHR46494">
    <property type="entry name" value="CORA FAMILY METAL ION TRANSPORTER (EUROFUNG)"/>
    <property type="match status" value="1"/>
</dbReference>
<comment type="subcellular location">
    <subcellularLocation>
        <location evidence="1">Cell membrane</location>
        <topology evidence="1">Multi-pass membrane protein</topology>
    </subcellularLocation>
</comment>
<dbReference type="PANTHER" id="PTHR46494:SF3">
    <property type="entry name" value="ZINC TRANSPORT PROTEIN ZNTB"/>
    <property type="match status" value="1"/>
</dbReference>
<dbReference type="SUPFAM" id="SSF143865">
    <property type="entry name" value="CorA soluble domain-like"/>
    <property type="match status" value="1"/>
</dbReference>
<evidence type="ECO:0000256" key="2">
    <source>
        <dbReference type="ARBA" id="ARBA00009765"/>
    </source>
</evidence>
<dbReference type="InterPro" id="IPR045861">
    <property type="entry name" value="CorA_cytoplasmic_dom"/>
</dbReference>
<evidence type="ECO:0000256" key="8">
    <source>
        <dbReference type="ARBA" id="ARBA00022989"/>
    </source>
</evidence>
<evidence type="ECO:0000256" key="11">
    <source>
        <dbReference type="SAM" id="Phobius"/>
    </source>
</evidence>
<keyword evidence="6 11" id="KW-0812">Transmembrane</keyword>
<evidence type="ECO:0000256" key="5">
    <source>
        <dbReference type="ARBA" id="ARBA00022519"/>
    </source>
</evidence>
<evidence type="ECO:0000256" key="10">
    <source>
        <dbReference type="ARBA" id="ARBA00023136"/>
    </source>
</evidence>
<feature type="transmembrane region" description="Helical" evidence="11">
    <location>
        <begin position="295"/>
        <end position="316"/>
    </location>
</feature>
<keyword evidence="5" id="KW-0997">Cell inner membrane</keyword>
<keyword evidence="7" id="KW-0862">Zinc</keyword>
<dbReference type="Pfam" id="PF01544">
    <property type="entry name" value="CorA"/>
    <property type="match status" value="1"/>
</dbReference>
<organism evidence="12 13">
    <name type="scientific">Kistimonas scapharcae</name>
    <dbReference type="NCBI Taxonomy" id="1036133"/>
    <lineage>
        <taxon>Bacteria</taxon>
        <taxon>Pseudomonadati</taxon>
        <taxon>Pseudomonadota</taxon>
        <taxon>Gammaproteobacteria</taxon>
        <taxon>Oceanospirillales</taxon>
        <taxon>Endozoicomonadaceae</taxon>
        <taxon>Kistimonas</taxon>
    </lineage>
</organism>
<feature type="transmembrane region" description="Helical" evidence="11">
    <location>
        <begin position="261"/>
        <end position="283"/>
    </location>
</feature>
<reference evidence="13" key="1">
    <citation type="journal article" date="2019" name="Int. J. Syst. Evol. Microbiol.">
        <title>The Global Catalogue of Microorganisms (GCM) 10K type strain sequencing project: providing services to taxonomists for standard genome sequencing and annotation.</title>
        <authorList>
            <consortium name="The Broad Institute Genomics Platform"/>
            <consortium name="The Broad Institute Genome Sequencing Center for Infectious Disease"/>
            <person name="Wu L."/>
            <person name="Ma J."/>
        </authorList>
    </citation>
    <scope>NUCLEOTIDE SEQUENCE [LARGE SCALE GENOMIC DNA]</scope>
    <source>
        <strain evidence="13">JCM 17805</strain>
    </source>
</reference>
<dbReference type="InterPro" id="IPR002523">
    <property type="entry name" value="MgTranspt_CorA/ZnTranspt_ZntB"/>
</dbReference>
<evidence type="ECO:0000313" key="12">
    <source>
        <dbReference type="EMBL" id="GAA4652656.1"/>
    </source>
</evidence>
<evidence type="ECO:0000256" key="7">
    <source>
        <dbReference type="ARBA" id="ARBA00022833"/>
    </source>
</evidence>
<keyword evidence="13" id="KW-1185">Reference proteome</keyword>
<dbReference type="SUPFAM" id="SSF144083">
    <property type="entry name" value="Magnesium transport protein CorA, transmembrane region"/>
    <property type="match status" value="1"/>
</dbReference>
<comment type="caution">
    <text evidence="12">The sequence shown here is derived from an EMBL/GenBank/DDBJ whole genome shotgun (WGS) entry which is preliminary data.</text>
</comment>
<dbReference type="Gene3D" id="1.20.58.340">
    <property type="entry name" value="Magnesium transport protein CorA, transmembrane region"/>
    <property type="match status" value="2"/>
</dbReference>
<proteinExistence type="inferred from homology"/>
<name>A0ABP8VB79_9GAMM</name>